<evidence type="ECO:0000256" key="2">
    <source>
        <dbReference type="ARBA" id="ARBA00004173"/>
    </source>
</evidence>
<keyword evidence="7" id="KW-0809">Transit peptide</keyword>
<accession>A0AAD5TVF6</accession>
<keyword evidence="3" id="KW-0004">4Fe-4S</keyword>
<evidence type="ECO:0000256" key="8">
    <source>
        <dbReference type="ARBA" id="ARBA00023004"/>
    </source>
</evidence>
<dbReference type="Proteomes" id="UP001211065">
    <property type="component" value="Unassembled WGS sequence"/>
</dbReference>
<dbReference type="PANTHER" id="PTHR42961">
    <property type="entry name" value="IRON-SULFUR PROTEIN NUBPL"/>
    <property type="match status" value="1"/>
</dbReference>
<evidence type="ECO:0000256" key="10">
    <source>
        <dbReference type="ARBA" id="ARBA00023128"/>
    </source>
</evidence>
<evidence type="ECO:0000256" key="12">
    <source>
        <dbReference type="ARBA" id="ARBA00081370"/>
    </source>
</evidence>
<evidence type="ECO:0000256" key="3">
    <source>
        <dbReference type="ARBA" id="ARBA00022485"/>
    </source>
</evidence>
<dbReference type="GO" id="GO:0016226">
    <property type="term" value="P:iron-sulfur cluster assembly"/>
    <property type="evidence" value="ECO:0007669"/>
    <property type="project" value="InterPro"/>
</dbReference>
<comment type="caution">
    <text evidence="13">The sequence shown here is derived from an EMBL/GenBank/DDBJ whole genome shotgun (WGS) entry which is preliminary data.</text>
</comment>
<evidence type="ECO:0000256" key="7">
    <source>
        <dbReference type="ARBA" id="ARBA00022946"/>
    </source>
</evidence>
<dbReference type="CDD" id="cd02037">
    <property type="entry name" value="Mrp_NBP35"/>
    <property type="match status" value="1"/>
</dbReference>
<evidence type="ECO:0000256" key="11">
    <source>
        <dbReference type="ARBA" id="ARBA00024036"/>
    </source>
</evidence>
<dbReference type="Gene3D" id="3.40.50.300">
    <property type="entry name" value="P-loop containing nucleotide triphosphate hydrolases"/>
    <property type="match status" value="1"/>
</dbReference>
<keyword evidence="5" id="KW-0547">Nucleotide-binding</keyword>
<dbReference type="InterPro" id="IPR044304">
    <property type="entry name" value="NUBPL-like"/>
</dbReference>
<dbReference type="InterPro" id="IPR019591">
    <property type="entry name" value="Mrp/NBP35_ATP-bd"/>
</dbReference>
<proteinExistence type="inferred from homology"/>
<dbReference type="GO" id="GO:0032981">
    <property type="term" value="P:mitochondrial respiratory chain complex I assembly"/>
    <property type="evidence" value="ECO:0007669"/>
    <property type="project" value="TreeGrafter"/>
</dbReference>
<dbReference type="GO" id="GO:0051539">
    <property type="term" value="F:4 iron, 4 sulfur cluster binding"/>
    <property type="evidence" value="ECO:0007669"/>
    <property type="project" value="UniProtKB-KW"/>
</dbReference>
<keyword evidence="8" id="KW-0408">Iron</keyword>
<keyword evidence="6" id="KW-0067">ATP-binding</keyword>
<name>A0AAD5TVF6_9FUNG</name>
<comment type="similarity">
    <text evidence="11">Belongs to the Mrp/NBP35 ATP-binding proteins family.</text>
</comment>
<dbReference type="InterPro" id="IPR000808">
    <property type="entry name" value="Mrp-like_CS"/>
</dbReference>
<dbReference type="PROSITE" id="PS01215">
    <property type="entry name" value="MRP"/>
    <property type="match status" value="1"/>
</dbReference>
<evidence type="ECO:0000256" key="5">
    <source>
        <dbReference type="ARBA" id="ARBA00022741"/>
    </source>
</evidence>
<evidence type="ECO:0000256" key="4">
    <source>
        <dbReference type="ARBA" id="ARBA00022723"/>
    </source>
</evidence>
<dbReference type="Pfam" id="PF10609">
    <property type="entry name" value="ParA"/>
    <property type="match status" value="1"/>
</dbReference>
<evidence type="ECO:0000256" key="9">
    <source>
        <dbReference type="ARBA" id="ARBA00023014"/>
    </source>
</evidence>
<dbReference type="GO" id="GO:0005524">
    <property type="term" value="F:ATP binding"/>
    <property type="evidence" value="ECO:0007669"/>
    <property type="project" value="UniProtKB-KW"/>
</dbReference>
<keyword evidence="10" id="KW-0496">Mitochondrion</keyword>
<reference evidence="13" key="1">
    <citation type="submission" date="2020-05" db="EMBL/GenBank/DDBJ databases">
        <title>Phylogenomic resolution of chytrid fungi.</title>
        <authorList>
            <person name="Stajich J.E."/>
            <person name="Amses K."/>
            <person name="Simmons R."/>
            <person name="Seto K."/>
            <person name="Myers J."/>
            <person name="Bonds A."/>
            <person name="Quandt C.A."/>
            <person name="Barry K."/>
            <person name="Liu P."/>
            <person name="Grigoriev I."/>
            <person name="Longcore J.E."/>
            <person name="James T.Y."/>
        </authorList>
    </citation>
    <scope>NUCLEOTIDE SEQUENCE</scope>
    <source>
        <strain evidence="13">JEL0476</strain>
    </source>
</reference>
<keyword evidence="9" id="KW-0411">Iron-sulfur</keyword>
<dbReference type="GO" id="GO:0005759">
    <property type="term" value="C:mitochondrial matrix"/>
    <property type="evidence" value="ECO:0007669"/>
    <property type="project" value="UniProtKB-ARBA"/>
</dbReference>
<dbReference type="FunFam" id="3.40.50.300:FF:000709">
    <property type="entry name" value="Iron-sulfur protein NUBPL isoform X1"/>
    <property type="match status" value="1"/>
</dbReference>
<protein>
    <recommendedName>
        <fullName evidence="12">Nucleotide-binding protein-like</fullName>
    </recommendedName>
</protein>
<dbReference type="GO" id="GO:0046872">
    <property type="term" value="F:metal ion binding"/>
    <property type="evidence" value="ECO:0007669"/>
    <property type="project" value="UniProtKB-KW"/>
</dbReference>
<dbReference type="PANTHER" id="PTHR42961:SF2">
    <property type="entry name" value="IRON-SULFUR PROTEIN NUBPL"/>
    <property type="match status" value="1"/>
</dbReference>
<dbReference type="InterPro" id="IPR033756">
    <property type="entry name" value="YlxH/NBP35"/>
</dbReference>
<evidence type="ECO:0000313" key="13">
    <source>
        <dbReference type="EMBL" id="KAJ3209799.1"/>
    </source>
</evidence>
<keyword evidence="14" id="KW-1185">Reference proteome</keyword>
<gene>
    <name evidence="13" type="ORF">HK099_008430</name>
</gene>
<comment type="cofactor">
    <cofactor evidence="1">
        <name>[4Fe-4S] cluster</name>
        <dbReference type="ChEBI" id="CHEBI:49883"/>
    </cofactor>
</comment>
<keyword evidence="4" id="KW-0479">Metal-binding</keyword>
<dbReference type="SUPFAM" id="SSF52540">
    <property type="entry name" value="P-loop containing nucleoside triphosphate hydrolases"/>
    <property type="match status" value="1"/>
</dbReference>
<dbReference type="HAMAP" id="MF_02040">
    <property type="entry name" value="Mrp_NBP35"/>
    <property type="match status" value="1"/>
</dbReference>
<sequence>MFVRSILLHENPLGLPKVKLNNGLKMSSKLPPPQLPRMSRGLPKKEKIFGVKHIIAVASGKGGVGKSTASVNLAVSLVKLGKKIGLLDADLFGPSIPKMMNLSKNNEPDWDEKKSLMIPLVNYGVKCMSIGFLVKEENAVVWRGLMVMKALEQLIRQVDWSDIDVLIIDLPPGTGDTQLTISQTLPISGAVIVSTPQDVALSDAIKGVAMFKKVDVPILGLIQNMSIFSCPNCGQKTHIFGKDGLKKFSEKIGVDLLCDLPLDRDVCIQSDFGVPISISNPEGVHAKAFLDFGKNVLKKLGI</sequence>
<evidence type="ECO:0000256" key="6">
    <source>
        <dbReference type="ARBA" id="ARBA00022840"/>
    </source>
</evidence>
<organism evidence="13 14">
    <name type="scientific">Clydaea vesicula</name>
    <dbReference type="NCBI Taxonomy" id="447962"/>
    <lineage>
        <taxon>Eukaryota</taxon>
        <taxon>Fungi</taxon>
        <taxon>Fungi incertae sedis</taxon>
        <taxon>Chytridiomycota</taxon>
        <taxon>Chytridiomycota incertae sedis</taxon>
        <taxon>Chytridiomycetes</taxon>
        <taxon>Lobulomycetales</taxon>
        <taxon>Lobulomycetaceae</taxon>
        <taxon>Clydaea</taxon>
    </lineage>
</organism>
<evidence type="ECO:0000313" key="14">
    <source>
        <dbReference type="Proteomes" id="UP001211065"/>
    </source>
</evidence>
<dbReference type="EMBL" id="JADGJW010000922">
    <property type="protein sequence ID" value="KAJ3209799.1"/>
    <property type="molecule type" value="Genomic_DNA"/>
</dbReference>
<dbReference type="GO" id="GO:0140663">
    <property type="term" value="F:ATP-dependent FeS chaperone activity"/>
    <property type="evidence" value="ECO:0007669"/>
    <property type="project" value="InterPro"/>
</dbReference>
<comment type="subcellular location">
    <subcellularLocation>
        <location evidence="2">Mitochondrion</location>
    </subcellularLocation>
</comment>
<evidence type="ECO:0000256" key="1">
    <source>
        <dbReference type="ARBA" id="ARBA00001966"/>
    </source>
</evidence>
<dbReference type="AlphaFoldDB" id="A0AAD5TVF6"/>
<dbReference type="InterPro" id="IPR027417">
    <property type="entry name" value="P-loop_NTPase"/>
</dbReference>